<dbReference type="EMBL" id="NKHF01000051">
    <property type="protein sequence ID" value="PCK31580.1"/>
    <property type="molecule type" value="Genomic_DNA"/>
</dbReference>
<feature type="transmembrane region" description="Helical" evidence="1">
    <location>
        <begin position="81"/>
        <end position="99"/>
    </location>
</feature>
<evidence type="ECO:0000313" key="3">
    <source>
        <dbReference type="Proteomes" id="UP000228621"/>
    </source>
</evidence>
<dbReference type="Proteomes" id="UP000228621">
    <property type="component" value="Unassembled WGS sequence"/>
</dbReference>
<dbReference type="RefSeq" id="WP_099642217.1">
    <property type="nucleotide sequence ID" value="NZ_NKHF01000051.1"/>
</dbReference>
<evidence type="ECO:0000313" key="2">
    <source>
        <dbReference type="EMBL" id="PCK31580.1"/>
    </source>
</evidence>
<dbReference type="AlphaFoldDB" id="A0A2A5JQB0"/>
<accession>A0A2A5JQB0</accession>
<reference evidence="3" key="1">
    <citation type="journal article" date="2019" name="Genome Announc.">
        <title>Draft Genome Sequence of Pseudoalteromonas piscicida Strain 36Y ROTHPW, an Hypersaline Seawater Isolate from the South Coast of Sonora, Mexico.</title>
        <authorList>
            <person name="Sanchez-Diaz R."/>
            <person name="Molina-Garza Z.J."/>
            <person name="Cruz-Suarez L.E."/>
            <person name="Selvin J."/>
            <person name="Kiran G.S."/>
            <person name="Ibarra-Gamez J.C."/>
            <person name="Gomez-Gil B."/>
            <person name="Galaviz-Silva L."/>
        </authorList>
    </citation>
    <scope>NUCLEOTIDE SEQUENCE [LARGE SCALE GENOMIC DNA]</scope>
    <source>
        <strain evidence="3">36Y_RITHPW</strain>
    </source>
</reference>
<sequence>METQKPDTNCKEKLKRKYLCFTSWLANLLSTALVVLIFLLFILTFGIFIEKYNGSYELSVYLCKAISGPECKEASSFGSDLIALTTAFISLFLTCYAFFQYKQAKKKIRDQYKQVKRQIEEANPIKTYPVNTDEDDIEVMLQYYKGAEEVVVFAGDFSWIKDNPGMYEIVSELLKRNKIKLVSSKTEEEVCRSFSNDMPMFENLKKSMKFNNPERLKCSLVTHPGHEQAFLYKVTSFSESSSHNKAVCVVTPKDEAKALCSMLSLLTKQASS</sequence>
<keyword evidence="3" id="KW-1185">Reference proteome</keyword>
<feature type="transmembrane region" description="Helical" evidence="1">
    <location>
        <begin position="21"/>
        <end position="49"/>
    </location>
</feature>
<keyword evidence="1" id="KW-0812">Transmembrane</keyword>
<organism evidence="2 3">
    <name type="scientific">Pseudoalteromonas piscicida</name>
    <dbReference type="NCBI Taxonomy" id="43662"/>
    <lineage>
        <taxon>Bacteria</taxon>
        <taxon>Pseudomonadati</taxon>
        <taxon>Pseudomonadota</taxon>
        <taxon>Gammaproteobacteria</taxon>
        <taxon>Alteromonadales</taxon>
        <taxon>Pseudoalteromonadaceae</taxon>
        <taxon>Pseudoalteromonas</taxon>
    </lineage>
</organism>
<keyword evidence="1" id="KW-1133">Transmembrane helix</keyword>
<name>A0A2A5JQB0_PSEO7</name>
<protein>
    <submittedName>
        <fullName evidence="2">Uncharacterized protein</fullName>
    </submittedName>
</protein>
<keyword evidence="1" id="KW-0472">Membrane</keyword>
<comment type="caution">
    <text evidence="2">The sequence shown here is derived from an EMBL/GenBank/DDBJ whole genome shotgun (WGS) entry which is preliminary data.</text>
</comment>
<evidence type="ECO:0000256" key="1">
    <source>
        <dbReference type="SAM" id="Phobius"/>
    </source>
</evidence>
<proteinExistence type="predicted"/>
<gene>
    <name evidence="2" type="ORF">CEX98_11480</name>
</gene>